<dbReference type="PANTHER" id="PTHR42828:SF3">
    <property type="entry name" value="THREONYLCARBAMOYL-AMP SYNTHASE"/>
    <property type="match status" value="1"/>
</dbReference>
<dbReference type="RefSeq" id="WP_129832586.1">
    <property type="nucleotide sequence ID" value="NZ_CP035704.1"/>
</dbReference>
<dbReference type="NCBIfam" id="TIGR00057">
    <property type="entry name" value="L-threonylcarbamoyladenylate synthase"/>
    <property type="match status" value="1"/>
</dbReference>
<dbReference type="SUPFAM" id="SSF55821">
    <property type="entry name" value="YrdC/RibB"/>
    <property type="match status" value="1"/>
</dbReference>
<evidence type="ECO:0000259" key="1">
    <source>
        <dbReference type="PROSITE" id="PS51163"/>
    </source>
</evidence>
<dbReference type="InterPro" id="IPR052532">
    <property type="entry name" value="SUA5_domain"/>
</dbReference>
<dbReference type="KEGG" id="xbc:ELE36_08100"/>
<name>A0A411HIV2_9GAMM</name>
<dbReference type="PANTHER" id="PTHR42828">
    <property type="entry name" value="DHBP SYNTHASE RIBB-LIKE ALPHA/BETA DOMAIN-CONTAINING PROTEIN"/>
    <property type="match status" value="1"/>
</dbReference>
<keyword evidence="3" id="KW-1185">Reference proteome</keyword>
<evidence type="ECO:0000313" key="3">
    <source>
        <dbReference type="Proteomes" id="UP000291562"/>
    </source>
</evidence>
<reference evidence="2 3" key="1">
    <citation type="submission" date="2019-01" db="EMBL/GenBank/DDBJ databases">
        <title>Pseudolysobacter antarctica gen. nov., sp. nov., isolated from Fildes Peninsula, Antarctica.</title>
        <authorList>
            <person name="Wei Z."/>
            <person name="Peng F."/>
        </authorList>
    </citation>
    <scope>NUCLEOTIDE SEQUENCE [LARGE SCALE GENOMIC DNA]</scope>
    <source>
        <strain evidence="2 3">AQ6-296</strain>
    </source>
</reference>
<dbReference type="Gene3D" id="3.90.870.10">
    <property type="entry name" value="DHBP synthase"/>
    <property type="match status" value="1"/>
</dbReference>
<organism evidence="2 3">
    <name type="scientific">Pseudolysobacter antarcticus</name>
    <dbReference type="NCBI Taxonomy" id="2511995"/>
    <lineage>
        <taxon>Bacteria</taxon>
        <taxon>Pseudomonadati</taxon>
        <taxon>Pseudomonadota</taxon>
        <taxon>Gammaproteobacteria</taxon>
        <taxon>Lysobacterales</taxon>
        <taxon>Rhodanobacteraceae</taxon>
        <taxon>Pseudolysobacter</taxon>
    </lineage>
</organism>
<dbReference type="Pfam" id="PF01300">
    <property type="entry name" value="Sua5_yciO_yrdC"/>
    <property type="match status" value="1"/>
</dbReference>
<dbReference type="GO" id="GO:0003725">
    <property type="term" value="F:double-stranded RNA binding"/>
    <property type="evidence" value="ECO:0007669"/>
    <property type="project" value="InterPro"/>
</dbReference>
<dbReference type="InterPro" id="IPR017945">
    <property type="entry name" value="DHBP_synth_RibB-like_a/b_dom"/>
</dbReference>
<dbReference type="InterPro" id="IPR006070">
    <property type="entry name" value="Sua5-like_dom"/>
</dbReference>
<dbReference type="PROSITE" id="PS51163">
    <property type="entry name" value="YRDC"/>
    <property type="match status" value="1"/>
</dbReference>
<dbReference type="OrthoDB" id="9781656at2"/>
<feature type="domain" description="YrdC-like" evidence="1">
    <location>
        <begin position="14"/>
        <end position="200"/>
    </location>
</feature>
<protein>
    <submittedName>
        <fullName evidence="2">Threonylcarbamoyl-AMP synthase</fullName>
    </submittedName>
</protein>
<dbReference type="AlphaFoldDB" id="A0A411HIV2"/>
<proteinExistence type="predicted"/>
<accession>A0A411HIV2</accession>
<gene>
    <name evidence="2" type="ORF">ELE36_08100</name>
</gene>
<evidence type="ECO:0000313" key="2">
    <source>
        <dbReference type="EMBL" id="QBB70327.1"/>
    </source>
</evidence>
<sequence length="205" mass="22823">MGNRLEVHPTHPQARLIAQASDLLRNGGLIAYPTDSGYALGWHLDSREAQTRVIKLRGLDFKHNFTVVCRTISEIGTYARMHDAAFRLIRSLTPGAYTFILPATAQLPRRLQQEKKRSVGVRIPDHPTALALVEKLGEPLLSSSLVLPNEDMSGWEVDDLYQRIERDVDLFLDSGFCGNEPTTVIDLLGDNPQITRQGKGEAPLL</sequence>
<dbReference type="Proteomes" id="UP000291562">
    <property type="component" value="Chromosome"/>
</dbReference>
<dbReference type="EMBL" id="CP035704">
    <property type="protein sequence ID" value="QBB70327.1"/>
    <property type="molecule type" value="Genomic_DNA"/>
</dbReference>